<dbReference type="EMBL" id="SOML01000011">
    <property type="protein sequence ID" value="TFD94200.1"/>
    <property type="molecule type" value="Genomic_DNA"/>
</dbReference>
<dbReference type="GO" id="GO:0005516">
    <property type="term" value="F:calmodulin binding"/>
    <property type="evidence" value="ECO:0007669"/>
    <property type="project" value="InterPro"/>
</dbReference>
<name>A0A4Y8L0M0_9BACT</name>
<gene>
    <name evidence="2" type="ORF">E2605_15685</name>
</gene>
<dbReference type="STRING" id="1121485.GCA_000426485_01395"/>
<evidence type="ECO:0000313" key="2">
    <source>
        <dbReference type="EMBL" id="TFD94200.1"/>
    </source>
</evidence>
<reference evidence="2 3" key="1">
    <citation type="submission" date="2019-03" db="EMBL/GenBank/DDBJ databases">
        <title>San Antonio Military Medical Center submission to MRSN (WRAIR), pending publication.</title>
        <authorList>
            <person name="Blyth D.M."/>
            <person name="Mccarthy S.L."/>
            <person name="Schall S.E."/>
            <person name="Stam J.A."/>
            <person name="Ong A.C."/>
            <person name="Mcgann P.T."/>
        </authorList>
    </citation>
    <scope>NUCLEOTIDE SEQUENCE [LARGE SCALE GENOMIC DNA]</scope>
    <source>
        <strain evidence="2 3">MRSN571793</strain>
    </source>
</reference>
<keyword evidence="3" id="KW-1185">Reference proteome</keyword>
<protein>
    <submittedName>
        <fullName evidence="2">DUF4440 domain-containing protein</fullName>
    </submittedName>
</protein>
<accession>A0A4Y8L0M0</accession>
<organism evidence="2 3">
    <name type="scientific">Dysgonomonas capnocytophagoides</name>
    <dbReference type="NCBI Taxonomy" id="45254"/>
    <lineage>
        <taxon>Bacteria</taxon>
        <taxon>Pseudomonadati</taxon>
        <taxon>Bacteroidota</taxon>
        <taxon>Bacteroidia</taxon>
        <taxon>Bacteroidales</taxon>
        <taxon>Dysgonomonadaceae</taxon>
        <taxon>Dysgonomonas</taxon>
    </lineage>
</organism>
<dbReference type="OrthoDB" id="9812295at2"/>
<dbReference type="Gene3D" id="3.10.450.50">
    <property type="match status" value="1"/>
</dbReference>
<feature type="domain" description="Calcium/calmodulin-dependent protein kinase II association-domain" evidence="1">
    <location>
        <begin position="18"/>
        <end position="132"/>
    </location>
</feature>
<dbReference type="SUPFAM" id="SSF54427">
    <property type="entry name" value="NTF2-like"/>
    <property type="match status" value="1"/>
</dbReference>
<evidence type="ECO:0000313" key="3">
    <source>
        <dbReference type="Proteomes" id="UP000297861"/>
    </source>
</evidence>
<dbReference type="AlphaFoldDB" id="A0A4Y8L0M0"/>
<dbReference type="Proteomes" id="UP000297861">
    <property type="component" value="Unassembled WGS sequence"/>
</dbReference>
<dbReference type="GO" id="GO:0004683">
    <property type="term" value="F:calcium/calmodulin-dependent protein kinase activity"/>
    <property type="evidence" value="ECO:0007669"/>
    <property type="project" value="InterPro"/>
</dbReference>
<dbReference type="Pfam" id="PF08332">
    <property type="entry name" value="CaMKII_AD"/>
    <property type="match status" value="1"/>
</dbReference>
<dbReference type="InterPro" id="IPR013543">
    <property type="entry name" value="Ca/CaM-dep_prot_kinase-assoc"/>
</dbReference>
<evidence type="ECO:0000259" key="1">
    <source>
        <dbReference type="Pfam" id="PF08332"/>
    </source>
</evidence>
<sequence>MNVNIEQVQGQNVEDVKSQIVSLERNALEMWNKGNPDGYLNLYSDDVTYFDPYFETKLEGIAKLRAYYEQVRGEINVRKYEMINPVVQILPDAAVLSYNLTSYIDTGESKWNCTEVYKKDGELWKIVHVHWSYVKP</sequence>
<comment type="caution">
    <text evidence="2">The sequence shown here is derived from an EMBL/GenBank/DDBJ whole genome shotgun (WGS) entry which is preliminary data.</text>
</comment>
<dbReference type="InterPro" id="IPR032710">
    <property type="entry name" value="NTF2-like_dom_sf"/>
</dbReference>
<proteinExistence type="predicted"/>